<organism evidence="2 3">
    <name type="scientific">Treponema vincentii ATCC 35580</name>
    <dbReference type="NCBI Taxonomy" id="596324"/>
    <lineage>
        <taxon>Bacteria</taxon>
        <taxon>Pseudomonadati</taxon>
        <taxon>Spirochaetota</taxon>
        <taxon>Spirochaetia</taxon>
        <taxon>Spirochaetales</taxon>
        <taxon>Treponemataceae</taxon>
        <taxon>Treponema</taxon>
    </lineage>
</organism>
<protein>
    <submittedName>
        <fullName evidence="2">Uncharacterized protein</fullName>
    </submittedName>
</protein>
<reference evidence="2 3" key="1">
    <citation type="submission" date="2009-07" db="EMBL/GenBank/DDBJ databases">
        <authorList>
            <person name="Madupu R."/>
            <person name="Sebastian Y."/>
            <person name="Durkin A.S."/>
            <person name="Torralba M."/>
            <person name="Methe B."/>
            <person name="Sutton G.G."/>
            <person name="Strausberg R.L."/>
            <person name="Nelson K.E."/>
        </authorList>
    </citation>
    <scope>NUCLEOTIDE SEQUENCE [LARGE SCALE GENOMIC DNA]</scope>
    <source>
        <strain evidence="2 3">ATCC 35580</strain>
    </source>
</reference>
<dbReference type="Proteomes" id="UP000004509">
    <property type="component" value="Unassembled WGS sequence"/>
</dbReference>
<gene>
    <name evidence="2" type="ORF">TREVI0001_0133</name>
</gene>
<evidence type="ECO:0000256" key="1">
    <source>
        <dbReference type="SAM" id="MobiDB-lite"/>
    </source>
</evidence>
<comment type="caution">
    <text evidence="2">The sequence shown here is derived from an EMBL/GenBank/DDBJ whole genome shotgun (WGS) entry which is preliminary data.</text>
</comment>
<evidence type="ECO:0000313" key="3">
    <source>
        <dbReference type="Proteomes" id="UP000004509"/>
    </source>
</evidence>
<proteinExistence type="predicted"/>
<sequence length="37" mass="4240">MGNNRGQQNRQAADQTADIDEKPLKFSFANTRIIIYN</sequence>
<dbReference type="AlphaFoldDB" id="C8PTJ3"/>
<evidence type="ECO:0000313" key="2">
    <source>
        <dbReference type="EMBL" id="EEV19239.1"/>
    </source>
</evidence>
<accession>C8PTJ3</accession>
<feature type="region of interest" description="Disordered" evidence="1">
    <location>
        <begin position="1"/>
        <end position="21"/>
    </location>
</feature>
<dbReference type="STRING" id="596324.TREVI0001_0133"/>
<dbReference type="EMBL" id="ACYH01000068">
    <property type="protein sequence ID" value="EEV19239.1"/>
    <property type="molecule type" value="Genomic_DNA"/>
</dbReference>
<feature type="compositionally biased region" description="Polar residues" evidence="1">
    <location>
        <begin position="1"/>
        <end position="14"/>
    </location>
</feature>
<name>C8PTJ3_9SPIR</name>